<dbReference type="SUPFAM" id="SSF54373">
    <property type="entry name" value="FAD-linked reductases, C-terminal domain"/>
    <property type="match status" value="1"/>
</dbReference>
<proteinExistence type="predicted"/>
<accession>L7PH87</accession>
<dbReference type="Gene3D" id="3.50.50.60">
    <property type="entry name" value="FAD/NAD(P)-binding domain"/>
    <property type="match status" value="2"/>
</dbReference>
<dbReference type="Pfam" id="PF01494">
    <property type="entry name" value="FAD_binding_3"/>
    <property type="match status" value="1"/>
</dbReference>
<dbReference type="EMBL" id="JQ414024">
    <property type="protein sequence ID" value="AFW04598.1"/>
    <property type="molecule type" value="Genomic_DNA"/>
</dbReference>
<name>L7PH87_9ACTN</name>
<dbReference type="SUPFAM" id="SSF51905">
    <property type="entry name" value="FAD/NAD(P)-binding domain"/>
    <property type="match status" value="1"/>
</dbReference>
<feature type="domain" description="FAD-binding" evidence="1">
    <location>
        <begin position="269"/>
        <end position="366"/>
    </location>
</feature>
<dbReference type="PANTHER" id="PTHR47469:SF2">
    <property type="entry name" value="OS06G0597600 PROTEIN"/>
    <property type="match status" value="1"/>
</dbReference>
<dbReference type="Pfam" id="PF13450">
    <property type="entry name" value="NAD_binding_8"/>
    <property type="match status" value="1"/>
</dbReference>
<dbReference type="PRINTS" id="PR00420">
    <property type="entry name" value="RNGMNOXGNASE"/>
</dbReference>
<dbReference type="GO" id="GO:0071949">
    <property type="term" value="F:FAD binding"/>
    <property type="evidence" value="ECO:0007669"/>
    <property type="project" value="InterPro"/>
</dbReference>
<organism evidence="2">
    <name type="scientific">Streptomyces albus</name>
    <dbReference type="NCBI Taxonomy" id="1888"/>
    <lineage>
        <taxon>Bacteria</taxon>
        <taxon>Bacillati</taxon>
        <taxon>Actinomycetota</taxon>
        <taxon>Actinomycetes</taxon>
        <taxon>Kitasatosporales</taxon>
        <taxon>Streptomycetaceae</taxon>
        <taxon>Streptomyces</taxon>
    </lineage>
</organism>
<dbReference type="InterPro" id="IPR036188">
    <property type="entry name" value="FAD/NAD-bd_sf"/>
</dbReference>
<sequence>MCPTEERATMRIRGSHVAVVGGSIAGCAAAVALARAGCEVTVFERSRGGLRDRGAGITLPASLHGELLDAGYLSPGMRVLRRDELIWLTRDGRSPDGRMVGRQPYPSIMASWALVWRGLRRQVPDSAYREGAAVTGVRQVGDGVEVWVNGRSAGRYAVAVGADGYRSTVRPAVAPEAAVRYAGYGLWRGDHPADRGADGPRSPLLDDFVAVGFRGGHAVFYRIPDAGSDGYRQNWALYGSVPDALYPDGKAAPVPRGQVTGTAAAHLHELIARELPPTWADTVRRTELHELSINPMYDTTVSRYAKGPLLLAGDAGAIARPHTGAGAVKAIQDACALERVCQAGETWPEALAAFDAERRGAGNALTELGKHLGRMRVEDSPDWPALTPDDFASWLHANTHGWQSAYDPA</sequence>
<keyword evidence="2" id="KW-0503">Monooxygenase</keyword>
<dbReference type="GO" id="GO:0004497">
    <property type="term" value="F:monooxygenase activity"/>
    <property type="evidence" value="ECO:0007669"/>
    <property type="project" value="UniProtKB-KW"/>
</dbReference>
<evidence type="ECO:0000259" key="1">
    <source>
        <dbReference type="Pfam" id="PF01494"/>
    </source>
</evidence>
<evidence type="ECO:0000313" key="2">
    <source>
        <dbReference type="EMBL" id="AFW04598.1"/>
    </source>
</evidence>
<dbReference type="PANTHER" id="PTHR47469">
    <property type="entry name" value="MONOOXYGENASE-LIKE"/>
    <property type="match status" value="1"/>
</dbReference>
<dbReference type="PROSITE" id="PS51257">
    <property type="entry name" value="PROKAR_LIPOPROTEIN"/>
    <property type="match status" value="1"/>
</dbReference>
<dbReference type="AlphaFoldDB" id="L7PH87"/>
<dbReference type="InterPro" id="IPR053212">
    <property type="entry name" value="DHP_3-monooxygenase"/>
</dbReference>
<reference evidence="2" key="1">
    <citation type="journal article" date="2013" name="J. Am. Chem. Soc.">
        <title>Characterization of streptonigrin biosynthesis reveals a cryptic carboxyl methylation and an unusual oxidative cleavage of a N-C bond.</title>
        <authorList>
            <person name="Xu F."/>
            <person name="Kong D."/>
            <person name="He X."/>
            <person name="Zhang Z."/>
            <person name="Han M."/>
            <person name="Xie X."/>
            <person name="Wang P."/>
            <person name="Cheng H."/>
            <person name="Tao M."/>
            <person name="Zhang L."/>
            <person name="Deng Z."/>
            <person name="Lin S."/>
        </authorList>
    </citation>
    <scope>NUCLEOTIDE SEQUENCE</scope>
    <source>
        <strain evidence="2">CGMCC 4.1223</strain>
    </source>
</reference>
<keyword evidence="2" id="KW-0560">Oxidoreductase</keyword>
<dbReference type="InterPro" id="IPR002938">
    <property type="entry name" value="FAD-bd"/>
</dbReference>
<protein>
    <submittedName>
        <fullName evidence="2">Monooxygenase</fullName>
    </submittedName>
</protein>